<reference evidence="4" key="1">
    <citation type="submission" date="2023-07" db="EMBL/GenBank/DDBJ databases">
        <title>Christiangramia sp. SM2212., a novel bacterium of the family Flavobacteriaceae isolated from the sea sediment.</title>
        <authorList>
            <person name="Wang J."/>
            <person name="Zhang X."/>
        </authorList>
    </citation>
    <scope>NUCLEOTIDE SEQUENCE [LARGE SCALE GENOMIC DNA]</scope>
    <source>
        <strain evidence="4">SM2212</strain>
    </source>
</reference>
<proteinExistence type="predicted"/>
<dbReference type="InterPro" id="IPR051199">
    <property type="entry name" value="LPS_LOS_Heptosyltrfase"/>
</dbReference>
<comment type="caution">
    <text evidence="3">The sequence shown here is derived from an EMBL/GenBank/DDBJ whole genome shotgun (WGS) entry which is preliminary data.</text>
</comment>
<dbReference type="PANTHER" id="PTHR30160:SF7">
    <property type="entry name" value="ADP-HEPTOSE--LPS HEPTOSYLTRANSFERASE 2"/>
    <property type="match status" value="1"/>
</dbReference>
<organism evidence="3 4">
    <name type="scientific">Christiangramia sediminicola</name>
    <dbReference type="NCBI Taxonomy" id="3073267"/>
    <lineage>
        <taxon>Bacteria</taxon>
        <taxon>Pseudomonadati</taxon>
        <taxon>Bacteroidota</taxon>
        <taxon>Flavobacteriia</taxon>
        <taxon>Flavobacteriales</taxon>
        <taxon>Flavobacteriaceae</taxon>
        <taxon>Christiangramia</taxon>
    </lineage>
</organism>
<dbReference type="CDD" id="cd03789">
    <property type="entry name" value="GT9_LPS_heptosyltransferase"/>
    <property type="match status" value="1"/>
</dbReference>
<dbReference type="EMBL" id="JAVJIU010000003">
    <property type="protein sequence ID" value="MDR5590817.1"/>
    <property type="molecule type" value="Genomic_DNA"/>
</dbReference>
<dbReference type="PANTHER" id="PTHR30160">
    <property type="entry name" value="TETRAACYLDISACCHARIDE 4'-KINASE-RELATED"/>
    <property type="match status" value="1"/>
</dbReference>
<sequence length="348" mass="39952">MKILVIQMKMIGDVLTSSILFEALRKEFPDAELHYMIYKHTYPVVENNPFIDKFIFSEKGESLKRLIKATKKNKYYAVIDVYSNLRTALTTGLSGAEYRISYDKTYTKLLSTHVFSREIKAKTVGGAAIEKRLRLLSPLSSSFPNEIKPKIYLLDEEIEEAKNRLLKDGIDLSKRLYMISALGSSTAKTYPLPYLAEILDEIVKNTGANLLLNYIPSQRSIIEKLLEYCEPETRNRIHLEIYGNSIREFLALTYHCDGLIGNEGGAVNMAKAINIPTFAIFSPPLNKENWNMYEDGKKNISVHLKDYKPEIFQNKTFKELAKINDELYQILQPSLIIPKLQHFLNQHS</sequence>
<protein>
    <submittedName>
        <fullName evidence="3">Glycosyltransferase family 9 protein</fullName>
    </submittedName>
</protein>
<name>A0ABU1EQZ6_9FLAO</name>
<gene>
    <name evidence="3" type="ORF">RE431_09200</name>
</gene>
<evidence type="ECO:0000256" key="1">
    <source>
        <dbReference type="ARBA" id="ARBA00022676"/>
    </source>
</evidence>
<dbReference type="Pfam" id="PF01075">
    <property type="entry name" value="Glyco_transf_9"/>
    <property type="match status" value="1"/>
</dbReference>
<evidence type="ECO:0000313" key="4">
    <source>
        <dbReference type="Proteomes" id="UP001257234"/>
    </source>
</evidence>
<dbReference type="SUPFAM" id="SSF53756">
    <property type="entry name" value="UDP-Glycosyltransferase/glycogen phosphorylase"/>
    <property type="match status" value="1"/>
</dbReference>
<evidence type="ECO:0000313" key="3">
    <source>
        <dbReference type="EMBL" id="MDR5590817.1"/>
    </source>
</evidence>
<accession>A0ABU1EQZ6</accession>
<dbReference type="InterPro" id="IPR002201">
    <property type="entry name" value="Glyco_trans_9"/>
</dbReference>
<dbReference type="RefSeq" id="WP_309561689.1">
    <property type="nucleotide sequence ID" value="NZ_JAVJIU010000003.1"/>
</dbReference>
<keyword evidence="4" id="KW-1185">Reference proteome</keyword>
<dbReference type="Proteomes" id="UP001257234">
    <property type="component" value="Unassembled WGS sequence"/>
</dbReference>
<evidence type="ECO:0000256" key="2">
    <source>
        <dbReference type="ARBA" id="ARBA00022679"/>
    </source>
</evidence>
<keyword evidence="1" id="KW-0328">Glycosyltransferase</keyword>
<dbReference type="Gene3D" id="3.40.50.2000">
    <property type="entry name" value="Glycogen Phosphorylase B"/>
    <property type="match status" value="2"/>
</dbReference>
<keyword evidence="2" id="KW-0808">Transferase</keyword>